<dbReference type="Pfam" id="PF00157">
    <property type="entry name" value="Pou"/>
    <property type="match status" value="1"/>
</dbReference>
<feature type="region of interest" description="Disordered" evidence="8">
    <location>
        <begin position="1049"/>
        <end position="1098"/>
    </location>
</feature>
<feature type="region of interest" description="Disordered" evidence="8">
    <location>
        <begin position="603"/>
        <end position="647"/>
    </location>
</feature>
<feature type="domain" description="POU-specific" evidence="10">
    <location>
        <begin position="760"/>
        <end position="833"/>
    </location>
</feature>
<dbReference type="PRINTS" id="PR00028">
    <property type="entry name" value="POUDOMAIN"/>
</dbReference>
<sequence>MSIGQPGISMIQSNPTLNNSTTLIQPQLISTGNSGAFSTAFIPQQQSTSSPFQIHTQPSTQNQFQMFSPATNNTQTTTPATFGNGAIINSNQLIGAPNGQQFILNQTLTPTTNLPQNPSSQQHQQAQQVYQLVLPNGQIVQTVPTASPSLVPSSILSTQSTQPTAIQVPFVNATNNQLNASLVGSTNLAALAAPQTFLTTRPQLQQQQHQIPMNSAIIASQQPTTITANVFGSGSNNNNNGTIADNYIGIAPSRINQNNLQQQQSQQNLLMTVQPTALQSLQTSPMISNNSLIINSVSPKPIISSTSSMNVLPTSTSTTTTTAMTVLTIDRSDNNSKPLIPETVLDQKSLQSSTDSENKSIQNTVIDSKYAIENSSAPKKSIDETAIRSSVKNVRNETNISTIPTKKLKTTVTTSTMTTPNIFIDNLIGGECDLNDFDGKKFLYESNPISSSDFDLKNQSDRNPQLKSSMFDSTNSIEIRKENSNAEKIIDNNRIDQLDNLSEDDGDDNDDDDDDDDGETELLETSSTETEMESETFPNKPNGLVNDVRFETGKEFNSIIKDPLLNTATLIKTVDFDDAKIFNNNNEIITNIDNKIQTNLDLKSEEKEGYQSSYGGSPCQFTDTDDEDDDDDDDGDENDDEENGSCVNGEIKLIRRNGLTRAAYNLINNRIMSSEEDNATTASIDSKCSSTGSILGDVIGVGLKQSSKNSKNNKVSIQIQTSASQSPTTSLGSNGNTMEAESTTQNTLISSKEKTIWTAEEQQVVNEMQEFAKKFKLCRLSLGLTQSQVGQELSSLGPCYSQSAICRFEKLDITLKSAKKIKPILENWMREAEEKYRHNKLVGPLRPEALAEVLANKDSLFLGSLGLGSGINNVSSSGSNSFKISSALELVQKQKQQQQQEQLKSKAFDGENVDNDNNNNNSITGNLNESNISSNIQKAFMESNKKRKRRTSFTPAAIEALNRFFERNNHPSGSEMTEISEYLNYDRDVVRVWFCNKRQATKAKQKTETTSTPTPPVSESASISGDECDSNQKNLLSNADLATISQLSKSKNLSKTDSRLSSPPPPPPPPTSSSLSISTASNGTPSMMLPKTSSPSSLSSLNLKMISPILNHCGSLVDRSVPTHAQAIKTLIPKSTKNDHPSIALIAPKNLSSISATSTPSVPIPCPSMMSGLHQTSTIQPSSSPSSSSSSRNTDHTITKIISDNQK</sequence>
<dbReference type="PROSITE" id="PS50071">
    <property type="entry name" value="HOMEOBOX_2"/>
    <property type="match status" value="1"/>
</dbReference>
<feature type="compositionally biased region" description="Low complexity" evidence="8">
    <location>
        <begin position="915"/>
        <end position="929"/>
    </location>
</feature>
<dbReference type="EnsemblMetazoa" id="SSS_465s_mrna">
    <property type="protein sequence ID" value="KAF7490338.1"/>
    <property type="gene ID" value="SSS_465"/>
</dbReference>
<evidence type="ECO:0000256" key="7">
    <source>
        <dbReference type="RuleBase" id="RU361194"/>
    </source>
</evidence>
<feature type="compositionally biased region" description="Polar residues" evidence="8">
    <location>
        <begin position="715"/>
        <end position="747"/>
    </location>
</feature>
<feature type="region of interest" description="Disordered" evidence="8">
    <location>
        <begin position="1000"/>
        <end position="1031"/>
    </location>
</feature>
<comment type="subcellular location">
    <subcellularLocation>
        <location evidence="1 5 6">Nucleus</location>
    </subcellularLocation>
</comment>
<feature type="domain" description="Homeobox" evidence="9">
    <location>
        <begin position="944"/>
        <end position="1004"/>
    </location>
</feature>
<dbReference type="PANTHER" id="PTHR11636">
    <property type="entry name" value="POU DOMAIN"/>
    <property type="match status" value="1"/>
</dbReference>
<dbReference type="PROSITE" id="PS00465">
    <property type="entry name" value="POU_2"/>
    <property type="match status" value="1"/>
</dbReference>
<dbReference type="Proteomes" id="UP000070412">
    <property type="component" value="Unassembled WGS sequence"/>
</dbReference>
<evidence type="ECO:0000259" key="9">
    <source>
        <dbReference type="PROSITE" id="PS50071"/>
    </source>
</evidence>
<dbReference type="PANTHER" id="PTHR11636:SF5">
    <property type="entry name" value="POU DOMAIN MOTIF 3, ISOFORM F"/>
    <property type="match status" value="1"/>
</dbReference>
<evidence type="ECO:0000256" key="6">
    <source>
        <dbReference type="RuleBase" id="RU000682"/>
    </source>
</evidence>
<comment type="similarity">
    <text evidence="7">Belongs to the POU transcription factor family.</text>
</comment>
<name>A0A834R5R5_SARSC</name>
<feature type="compositionally biased region" description="Low complexity" evidence="8">
    <location>
        <begin position="1181"/>
        <end position="1191"/>
    </location>
</feature>
<dbReference type="InterPro" id="IPR010982">
    <property type="entry name" value="Lambda_DNA-bd_dom_sf"/>
</dbReference>
<dbReference type="InterPro" id="IPR001356">
    <property type="entry name" value="HD"/>
</dbReference>
<accession>A0A834R5R5</accession>
<evidence type="ECO:0000256" key="3">
    <source>
        <dbReference type="ARBA" id="ARBA00023155"/>
    </source>
</evidence>
<dbReference type="AlphaFoldDB" id="A0A834R5R5"/>
<dbReference type="OrthoDB" id="10066259at2759"/>
<organism evidence="11">
    <name type="scientific">Sarcoptes scabiei</name>
    <name type="common">Itch mite</name>
    <name type="synonym">Acarus scabiei</name>
    <dbReference type="NCBI Taxonomy" id="52283"/>
    <lineage>
        <taxon>Eukaryota</taxon>
        <taxon>Metazoa</taxon>
        <taxon>Ecdysozoa</taxon>
        <taxon>Arthropoda</taxon>
        <taxon>Chelicerata</taxon>
        <taxon>Arachnida</taxon>
        <taxon>Acari</taxon>
        <taxon>Acariformes</taxon>
        <taxon>Sarcoptiformes</taxon>
        <taxon>Astigmata</taxon>
        <taxon>Psoroptidia</taxon>
        <taxon>Sarcoptoidea</taxon>
        <taxon>Sarcoptidae</taxon>
        <taxon>Sarcoptinae</taxon>
        <taxon>Sarcoptes</taxon>
    </lineage>
</organism>
<dbReference type="SMART" id="SM00352">
    <property type="entry name" value="POU"/>
    <property type="match status" value="1"/>
</dbReference>
<feature type="region of interest" description="Disordered" evidence="8">
    <location>
        <begin position="449"/>
        <end position="469"/>
    </location>
</feature>
<dbReference type="CDD" id="cd00086">
    <property type="entry name" value="homeodomain"/>
    <property type="match status" value="1"/>
</dbReference>
<feature type="region of interest" description="Disordered" evidence="8">
    <location>
        <begin position="706"/>
        <end position="747"/>
    </location>
</feature>
<dbReference type="EMBL" id="WVUK01000062">
    <property type="protein sequence ID" value="KAF7490338.1"/>
    <property type="molecule type" value="Genomic_DNA"/>
</dbReference>
<dbReference type="Pfam" id="PF00046">
    <property type="entry name" value="Homeodomain"/>
    <property type="match status" value="1"/>
</dbReference>
<reference evidence="13" key="1">
    <citation type="journal article" date="2020" name="PLoS Negl. Trop. Dis.">
        <title>High-quality nuclear genome for Sarcoptes scabiei-A critical resource for a neglected parasite.</title>
        <authorList>
            <person name="Korhonen P.K."/>
            <person name="Gasser R.B."/>
            <person name="Ma G."/>
            <person name="Wang T."/>
            <person name="Stroehlein A.J."/>
            <person name="Young N.D."/>
            <person name="Ang C.S."/>
            <person name="Fernando D.D."/>
            <person name="Lu H.C."/>
            <person name="Taylor S."/>
            <person name="Reynolds S.L."/>
            <person name="Mofiz E."/>
            <person name="Najaraj S.H."/>
            <person name="Gowda H."/>
            <person name="Madugundu A."/>
            <person name="Renuse S."/>
            <person name="Holt D."/>
            <person name="Pandey A."/>
            <person name="Papenfuss A.T."/>
            <person name="Fischer K."/>
        </authorList>
    </citation>
    <scope>NUCLEOTIDE SEQUENCE [LARGE SCALE GENOMIC DNA]</scope>
</reference>
<keyword evidence="4 5" id="KW-0539">Nucleus</keyword>
<keyword evidence="2 5" id="KW-0238">DNA-binding</keyword>
<feature type="compositionally biased region" description="Acidic residues" evidence="8">
    <location>
        <begin position="501"/>
        <end position="522"/>
    </location>
</feature>
<evidence type="ECO:0000256" key="1">
    <source>
        <dbReference type="ARBA" id="ARBA00004123"/>
    </source>
</evidence>
<dbReference type="Gene3D" id="1.10.10.60">
    <property type="entry name" value="Homeodomain-like"/>
    <property type="match status" value="1"/>
</dbReference>
<dbReference type="PROSITE" id="PS51179">
    <property type="entry name" value="POU_3"/>
    <property type="match status" value="1"/>
</dbReference>
<dbReference type="InterPro" id="IPR000327">
    <property type="entry name" value="POU_dom"/>
</dbReference>
<dbReference type="InterPro" id="IPR013847">
    <property type="entry name" value="POU"/>
</dbReference>
<reference evidence="12" key="3">
    <citation type="submission" date="2022-06" db="UniProtKB">
        <authorList>
            <consortium name="EnsemblMetazoa"/>
        </authorList>
    </citation>
    <scope>IDENTIFICATION</scope>
</reference>
<gene>
    <name evidence="11" type="primary">SSS_465g</name>
    <name evidence="11" type="ORF">SSS_465</name>
</gene>
<feature type="region of interest" description="Disordered" evidence="8">
    <location>
        <begin position="1154"/>
        <end position="1207"/>
    </location>
</feature>
<evidence type="ECO:0000313" key="12">
    <source>
        <dbReference type="EnsemblMetazoa" id="KAF7490338.1"/>
    </source>
</evidence>
<dbReference type="SUPFAM" id="SSF47413">
    <property type="entry name" value="lambda repressor-like DNA-binding domains"/>
    <property type="match status" value="1"/>
</dbReference>
<feature type="region of interest" description="Disordered" evidence="8">
    <location>
        <begin position="495"/>
        <end position="545"/>
    </location>
</feature>
<evidence type="ECO:0000256" key="5">
    <source>
        <dbReference type="PROSITE-ProRule" id="PRU00108"/>
    </source>
</evidence>
<dbReference type="InterPro" id="IPR050255">
    <property type="entry name" value="POU_domain_TF"/>
</dbReference>
<dbReference type="GO" id="GO:0000981">
    <property type="term" value="F:DNA-binding transcription factor activity, RNA polymerase II-specific"/>
    <property type="evidence" value="ECO:0007669"/>
    <property type="project" value="TreeGrafter"/>
</dbReference>
<keyword evidence="3 5" id="KW-0371">Homeobox</keyword>
<dbReference type="GO" id="GO:0000978">
    <property type="term" value="F:RNA polymerase II cis-regulatory region sequence-specific DNA binding"/>
    <property type="evidence" value="ECO:0007669"/>
    <property type="project" value="TreeGrafter"/>
</dbReference>
<dbReference type="SUPFAM" id="SSF46689">
    <property type="entry name" value="Homeodomain-like"/>
    <property type="match status" value="1"/>
</dbReference>
<keyword evidence="13" id="KW-1185">Reference proteome</keyword>
<evidence type="ECO:0000256" key="4">
    <source>
        <dbReference type="ARBA" id="ARBA00023242"/>
    </source>
</evidence>
<keyword evidence="7" id="KW-0804">Transcription</keyword>
<feature type="compositionally biased region" description="Pro residues" evidence="8">
    <location>
        <begin position="1062"/>
        <end position="1071"/>
    </location>
</feature>
<feature type="DNA-binding region" description="Homeobox" evidence="5">
    <location>
        <begin position="946"/>
        <end position="1005"/>
    </location>
</feature>
<evidence type="ECO:0000259" key="10">
    <source>
        <dbReference type="PROSITE" id="PS51179"/>
    </source>
</evidence>
<protein>
    <recommendedName>
        <fullName evidence="7">POU domain protein</fullName>
    </recommendedName>
</protein>
<feature type="compositionally biased region" description="Low complexity" evidence="8">
    <location>
        <begin position="1072"/>
        <end position="1098"/>
    </location>
</feature>
<feature type="compositionally biased region" description="Low complexity" evidence="8">
    <location>
        <begin position="1008"/>
        <end position="1020"/>
    </location>
</feature>
<evidence type="ECO:0000256" key="8">
    <source>
        <dbReference type="SAM" id="MobiDB-lite"/>
    </source>
</evidence>
<feature type="region of interest" description="Disordered" evidence="8">
    <location>
        <begin position="895"/>
        <end position="929"/>
    </location>
</feature>
<reference evidence="11" key="2">
    <citation type="submission" date="2020-01" db="EMBL/GenBank/DDBJ databases">
        <authorList>
            <person name="Korhonen P.K.K."/>
            <person name="Guangxu M.G."/>
            <person name="Wang T.W."/>
            <person name="Stroehlein A.J.S."/>
            <person name="Young N.D."/>
            <person name="Ang C.-S.A."/>
            <person name="Fernando D.W.F."/>
            <person name="Lu H.L."/>
            <person name="Taylor S.T."/>
            <person name="Ehtesham M.E.M."/>
            <person name="Najaraj S.H.N."/>
            <person name="Harsha G.H.G."/>
            <person name="Madugundu A.M."/>
            <person name="Renuse S.R."/>
            <person name="Holt D.H."/>
            <person name="Pandey A.P."/>
            <person name="Papenfuss A.P."/>
            <person name="Gasser R.B.G."/>
            <person name="Fischer K.F."/>
        </authorList>
    </citation>
    <scope>NUCLEOTIDE SEQUENCE</scope>
    <source>
        <strain evidence="11">SSS_KF_BRIS2020</strain>
    </source>
</reference>
<evidence type="ECO:0000313" key="13">
    <source>
        <dbReference type="Proteomes" id="UP000070412"/>
    </source>
</evidence>
<dbReference type="SMART" id="SM00389">
    <property type="entry name" value="HOX"/>
    <property type="match status" value="1"/>
</dbReference>
<feature type="compositionally biased region" description="Acidic residues" evidence="8">
    <location>
        <begin position="623"/>
        <end position="643"/>
    </location>
</feature>
<evidence type="ECO:0000313" key="11">
    <source>
        <dbReference type="EMBL" id="KAF7490338.1"/>
    </source>
</evidence>
<dbReference type="InterPro" id="IPR009057">
    <property type="entry name" value="Homeodomain-like_sf"/>
</dbReference>
<dbReference type="GO" id="GO:0005634">
    <property type="term" value="C:nucleus"/>
    <property type="evidence" value="ECO:0007669"/>
    <property type="project" value="UniProtKB-SubCell"/>
</dbReference>
<proteinExistence type="inferred from homology"/>
<evidence type="ECO:0000256" key="2">
    <source>
        <dbReference type="ARBA" id="ARBA00023125"/>
    </source>
</evidence>
<feature type="compositionally biased region" description="Polar residues" evidence="8">
    <location>
        <begin position="610"/>
        <end position="621"/>
    </location>
</feature>
<dbReference type="Gene3D" id="1.10.260.40">
    <property type="entry name" value="lambda repressor-like DNA-binding domains"/>
    <property type="match status" value="1"/>
</dbReference>